<evidence type="ECO:0000256" key="1">
    <source>
        <dbReference type="ARBA" id="ARBA00023002"/>
    </source>
</evidence>
<dbReference type="AlphaFoldDB" id="A0A1H9JJA9"/>
<dbReference type="InterPro" id="IPR012349">
    <property type="entry name" value="Split_barrel_FMN-bd"/>
</dbReference>
<dbReference type="SMART" id="SM00903">
    <property type="entry name" value="Flavin_Reduct"/>
    <property type="match status" value="1"/>
</dbReference>
<sequence>MTASNTQSINAAPAIEVPLIDTRELRNTFGMFATGVTAITAVGEDDQLVGITANSFSSLSLDPALILWSLVLTSPSVAAFDEGKYFNVNILSQSQEGLAMQLATRSEDKFAGVEYRLSPTGVPLLNDALATLQCQVEFTRVAGDHLLIVGRVLDFDRVDTGEPLVFYRGGFKQLCD</sequence>
<feature type="domain" description="Flavin reductase like" evidence="2">
    <location>
        <begin position="29"/>
        <end position="173"/>
    </location>
</feature>
<organism evidence="3 4">
    <name type="scientific">Amphritea atlantica</name>
    <dbReference type="NCBI Taxonomy" id="355243"/>
    <lineage>
        <taxon>Bacteria</taxon>
        <taxon>Pseudomonadati</taxon>
        <taxon>Pseudomonadota</taxon>
        <taxon>Gammaproteobacteria</taxon>
        <taxon>Oceanospirillales</taxon>
        <taxon>Oceanospirillaceae</taxon>
        <taxon>Amphritea</taxon>
    </lineage>
</organism>
<dbReference type="PANTHER" id="PTHR30466:SF1">
    <property type="entry name" value="FMN REDUCTASE (NADH) RUTF"/>
    <property type="match status" value="1"/>
</dbReference>
<accession>A0A1H9JJA9</accession>
<proteinExistence type="predicted"/>
<dbReference type="OrthoDB" id="9792858at2"/>
<keyword evidence="1" id="KW-0560">Oxidoreductase</keyword>
<dbReference type="GO" id="GO:0042602">
    <property type="term" value="F:riboflavin reductase (NADPH) activity"/>
    <property type="evidence" value="ECO:0007669"/>
    <property type="project" value="TreeGrafter"/>
</dbReference>
<evidence type="ECO:0000313" key="4">
    <source>
        <dbReference type="Proteomes" id="UP000198749"/>
    </source>
</evidence>
<reference evidence="4" key="1">
    <citation type="submission" date="2016-10" db="EMBL/GenBank/DDBJ databases">
        <authorList>
            <person name="Varghese N."/>
            <person name="Submissions S."/>
        </authorList>
    </citation>
    <scope>NUCLEOTIDE SEQUENCE [LARGE SCALE GENOMIC DNA]</scope>
    <source>
        <strain evidence="4">DSM 18887</strain>
    </source>
</reference>
<dbReference type="RefSeq" id="WP_091360051.1">
    <property type="nucleotide sequence ID" value="NZ_AP025284.1"/>
</dbReference>
<dbReference type="InterPro" id="IPR050268">
    <property type="entry name" value="NADH-dep_flavin_reductase"/>
</dbReference>
<name>A0A1H9JJA9_9GAMM</name>
<gene>
    <name evidence="3" type="ORF">SAMN03080615_03062</name>
</gene>
<evidence type="ECO:0000313" key="3">
    <source>
        <dbReference type="EMBL" id="SEQ87071.1"/>
    </source>
</evidence>
<dbReference type="Proteomes" id="UP000198749">
    <property type="component" value="Unassembled WGS sequence"/>
</dbReference>
<dbReference type="Gene3D" id="2.30.110.10">
    <property type="entry name" value="Electron Transport, Fmn-binding Protein, Chain A"/>
    <property type="match status" value="1"/>
</dbReference>
<dbReference type="SUPFAM" id="SSF50475">
    <property type="entry name" value="FMN-binding split barrel"/>
    <property type="match status" value="1"/>
</dbReference>
<dbReference type="PANTHER" id="PTHR30466">
    <property type="entry name" value="FLAVIN REDUCTASE"/>
    <property type="match status" value="1"/>
</dbReference>
<protein>
    <submittedName>
        <fullName evidence="3">NADH-FMN oxidoreductase RutF, flavin reductase (DIM6/NTAB) family</fullName>
    </submittedName>
</protein>
<evidence type="ECO:0000259" key="2">
    <source>
        <dbReference type="SMART" id="SM00903"/>
    </source>
</evidence>
<dbReference type="GO" id="GO:0010181">
    <property type="term" value="F:FMN binding"/>
    <property type="evidence" value="ECO:0007669"/>
    <property type="project" value="InterPro"/>
</dbReference>
<dbReference type="STRING" id="355243.SAMN03080615_03062"/>
<dbReference type="EMBL" id="FOGB01000009">
    <property type="protein sequence ID" value="SEQ87071.1"/>
    <property type="molecule type" value="Genomic_DNA"/>
</dbReference>
<dbReference type="InterPro" id="IPR002563">
    <property type="entry name" value="Flavin_Rdtase-like_dom"/>
</dbReference>
<keyword evidence="4" id="KW-1185">Reference proteome</keyword>
<dbReference type="Pfam" id="PF01613">
    <property type="entry name" value="Flavin_Reduct"/>
    <property type="match status" value="1"/>
</dbReference>